<keyword evidence="1" id="KW-0472">Membrane</keyword>
<keyword evidence="1" id="KW-0812">Transmembrane</keyword>
<proteinExistence type="predicted"/>
<accession>A0ABR4A5N8</accession>
<dbReference type="Proteomes" id="UP001590950">
    <property type="component" value="Unassembled WGS sequence"/>
</dbReference>
<protein>
    <recommendedName>
        <fullName evidence="4">DUF4149 domain-containing protein</fullName>
    </recommendedName>
</protein>
<evidence type="ECO:0000256" key="1">
    <source>
        <dbReference type="SAM" id="Phobius"/>
    </source>
</evidence>
<comment type="caution">
    <text evidence="2">The sequence shown here is derived from an EMBL/GenBank/DDBJ whole genome shotgun (WGS) entry which is preliminary data.</text>
</comment>
<feature type="transmembrane region" description="Helical" evidence="1">
    <location>
        <begin position="70"/>
        <end position="88"/>
    </location>
</feature>
<evidence type="ECO:0000313" key="2">
    <source>
        <dbReference type="EMBL" id="KAL2038663.1"/>
    </source>
</evidence>
<organism evidence="2 3">
    <name type="scientific">Stereocaulon virgatum</name>
    <dbReference type="NCBI Taxonomy" id="373712"/>
    <lineage>
        <taxon>Eukaryota</taxon>
        <taxon>Fungi</taxon>
        <taxon>Dikarya</taxon>
        <taxon>Ascomycota</taxon>
        <taxon>Pezizomycotina</taxon>
        <taxon>Lecanoromycetes</taxon>
        <taxon>OSLEUM clade</taxon>
        <taxon>Lecanoromycetidae</taxon>
        <taxon>Lecanorales</taxon>
        <taxon>Lecanorineae</taxon>
        <taxon>Stereocaulaceae</taxon>
        <taxon>Stereocaulon</taxon>
    </lineage>
</organism>
<reference evidence="2 3" key="1">
    <citation type="submission" date="2024-09" db="EMBL/GenBank/DDBJ databases">
        <title>Rethinking Asexuality: The Enigmatic Case of Functional Sexual Genes in Lepraria (Stereocaulaceae).</title>
        <authorList>
            <person name="Doellman M."/>
            <person name="Sun Y."/>
            <person name="Barcenas-Pena A."/>
            <person name="Lumbsch H.T."/>
            <person name="Grewe F."/>
        </authorList>
    </citation>
    <scope>NUCLEOTIDE SEQUENCE [LARGE SCALE GENOMIC DNA]</scope>
    <source>
        <strain evidence="2 3">Mercado 3170</strain>
    </source>
</reference>
<evidence type="ECO:0008006" key="4">
    <source>
        <dbReference type="Google" id="ProtNLM"/>
    </source>
</evidence>
<dbReference type="EMBL" id="JBEFKJ010000031">
    <property type="protein sequence ID" value="KAL2038663.1"/>
    <property type="molecule type" value="Genomic_DNA"/>
</dbReference>
<gene>
    <name evidence="2" type="ORF">N7G274_008711</name>
</gene>
<feature type="transmembrane region" description="Helical" evidence="1">
    <location>
        <begin position="100"/>
        <end position="124"/>
    </location>
</feature>
<feature type="transmembrane region" description="Helical" evidence="1">
    <location>
        <begin position="45"/>
        <end position="64"/>
    </location>
</feature>
<evidence type="ECO:0000313" key="3">
    <source>
        <dbReference type="Proteomes" id="UP001590950"/>
    </source>
</evidence>
<keyword evidence="1" id="KW-1133">Transmembrane helix</keyword>
<sequence length="125" mass="13550">MEHLTNFGFILHLVIETTASVNFFLRPSATLPMPQPYSHGIIRQYALLLLATNIIVAVILSRAMHDALSGQIAAAVAMYHGGPFVRAVSRIRRGEVGDELGGAWLHAFSHLLCAACLAASSLLLW</sequence>
<name>A0ABR4A5N8_9LECA</name>
<keyword evidence="3" id="KW-1185">Reference proteome</keyword>
<feature type="transmembrane region" description="Helical" evidence="1">
    <location>
        <begin position="6"/>
        <end position="25"/>
    </location>
</feature>